<dbReference type="WBParaSite" id="nRc.2.0.1.t11138-RA">
    <property type="protein sequence ID" value="nRc.2.0.1.t11138-RA"/>
    <property type="gene ID" value="nRc.2.0.1.g11138"/>
</dbReference>
<evidence type="ECO:0000313" key="3">
    <source>
        <dbReference type="Proteomes" id="UP000887565"/>
    </source>
</evidence>
<feature type="region of interest" description="Disordered" evidence="1">
    <location>
        <begin position="148"/>
        <end position="182"/>
    </location>
</feature>
<accession>A0A915IBH8</accession>
<feature type="compositionally biased region" description="Polar residues" evidence="1">
    <location>
        <begin position="443"/>
        <end position="455"/>
    </location>
</feature>
<sequence>MGKKKKYKAKNDPQLFYNTDTSDGHFSPLSFGSAAPKPHSNESTKLKDVAFMESWWSVFGLSRDTLAVLIGFITILIIILTIISSIALSVTKRQLKKRGLKNSKKKFSDTSKKIHYEYSFVRSKKKLGNEVATFYAAHVPEYDSLNNLDNINHSENENGGPKDQNTKLLSSSSYSPSNNNEQQKQNYANLYSNPLNDLDHAIVDRQTLPSIYGDISDDYMMHDVIEAPAYVAKAFIGVDCRAIAKFFAIDSLLCKSVVEAIASDRASSVASFHSADRNSNFLSAASHNNSYLKSPAILTTRFLTLTTNSSGNNNNPYDFSSNRIYSPHQQQTIATLNQQRAGTLQPKSHFNRTSANNSLSSSSRKHFRSPSPRLPLPVPTPELRSLHYDCLLRSNLNTPSPSKDAQKFDYDSQYSPSQYFKNNCIYDSNIGNTYHSPKIFQNLADSPRSSSSTFRQLKGESGGDGGSPVSTSSKNFGSTFKPPRGDSCVSRNSNNSGILNSYAQIINNSTNQKLTNKTIVAGDDRELESMALYDWSEHILNTSGFGSKGQSEVR</sequence>
<keyword evidence="3" id="KW-1185">Reference proteome</keyword>
<keyword evidence="2" id="KW-1133">Transmembrane helix</keyword>
<reference evidence="4" key="1">
    <citation type="submission" date="2022-11" db="UniProtKB">
        <authorList>
            <consortium name="WormBaseParasite"/>
        </authorList>
    </citation>
    <scope>IDENTIFICATION</scope>
</reference>
<feature type="transmembrane region" description="Helical" evidence="2">
    <location>
        <begin position="66"/>
        <end position="88"/>
    </location>
</feature>
<proteinExistence type="predicted"/>
<feature type="compositionally biased region" description="Low complexity" evidence="1">
    <location>
        <begin position="170"/>
        <end position="180"/>
    </location>
</feature>
<protein>
    <submittedName>
        <fullName evidence="4">Uncharacterized protein</fullName>
    </submittedName>
</protein>
<organism evidence="3 4">
    <name type="scientific">Romanomermis culicivorax</name>
    <name type="common">Nematode worm</name>
    <dbReference type="NCBI Taxonomy" id="13658"/>
    <lineage>
        <taxon>Eukaryota</taxon>
        <taxon>Metazoa</taxon>
        <taxon>Ecdysozoa</taxon>
        <taxon>Nematoda</taxon>
        <taxon>Enoplea</taxon>
        <taxon>Dorylaimia</taxon>
        <taxon>Mermithida</taxon>
        <taxon>Mermithoidea</taxon>
        <taxon>Mermithidae</taxon>
        <taxon>Romanomermis</taxon>
    </lineage>
</organism>
<feature type="region of interest" description="Disordered" evidence="1">
    <location>
        <begin position="441"/>
        <end position="492"/>
    </location>
</feature>
<evidence type="ECO:0000256" key="2">
    <source>
        <dbReference type="SAM" id="Phobius"/>
    </source>
</evidence>
<evidence type="ECO:0000256" key="1">
    <source>
        <dbReference type="SAM" id="MobiDB-lite"/>
    </source>
</evidence>
<feature type="compositionally biased region" description="Polar residues" evidence="1">
    <location>
        <begin position="468"/>
        <end position="478"/>
    </location>
</feature>
<dbReference type="Proteomes" id="UP000887565">
    <property type="component" value="Unplaced"/>
</dbReference>
<name>A0A915IBH8_ROMCU</name>
<keyword evidence="2" id="KW-0472">Membrane</keyword>
<feature type="compositionally biased region" description="Low complexity" evidence="1">
    <location>
        <begin position="351"/>
        <end position="362"/>
    </location>
</feature>
<feature type="region of interest" description="Disordered" evidence="1">
    <location>
        <begin position="345"/>
        <end position="379"/>
    </location>
</feature>
<dbReference type="AlphaFoldDB" id="A0A915IBH8"/>
<evidence type="ECO:0000313" key="4">
    <source>
        <dbReference type="WBParaSite" id="nRc.2.0.1.t11138-RA"/>
    </source>
</evidence>
<keyword evidence="2" id="KW-0812">Transmembrane</keyword>